<dbReference type="Gene3D" id="3.40.50.300">
    <property type="entry name" value="P-loop containing nucleotide triphosphate hydrolases"/>
    <property type="match status" value="1"/>
</dbReference>
<dbReference type="SUPFAM" id="SSF52540">
    <property type="entry name" value="P-loop containing nucleoside triphosphate hydrolases"/>
    <property type="match status" value="1"/>
</dbReference>
<dbReference type="Pfam" id="PF00685">
    <property type="entry name" value="Sulfotransfer_1"/>
    <property type="match status" value="1"/>
</dbReference>
<evidence type="ECO:0000259" key="1">
    <source>
        <dbReference type="Pfam" id="PF00685"/>
    </source>
</evidence>
<accession>A0A2A4YMB8</accession>
<protein>
    <recommendedName>
        <fullName evidence="1">Sulfotransferase domain-containing protein</fullName>
    </recommendedName>
</protein>
<dbReference type="InterPro" id="IPR027417">
    <property type="entry name" value="P-loop_NTPase"/>
</dbReference>
<dbReference type="Proteomes" id="UP000217838">
    <property type="component" value="Unassembled WGS sequence"/>
</dbReference>
<dbReference type="InterPro" id="IPR000863">
    <property type="entry name" value="Sulfotransferase_dom"/>
</dbReference>
<sequence length="284" mass="32933">MERYKMNLVLGFWSMRLLLIFVLLCFLSLGYSAQGHQSKKIIALSIPKAGTTLLRKTIVLITEKPVTSLGGKRFDPHNHLKNKLIAESHHLQNKFNPVLGKHLRNKYIKIVLVRDPRDILVSWNRWISKGKDPHKKKEVWGHYSRKKRLSLLINSNFVLTEVKNAVNWAKDPSVLVVHFEELVGPKGGGNFTVQVLTVEKIAKHLGYRISRQRAMNISKKLFGGTSTFTGGEIHKWKHCFDKDLLEEFDAVYGKYFKLLGYDYEMDYLEKVKLEKSKVTREKRM</sequence>
<evidence type="ECO:0000313" key="2">
    <source>
        <dbReference type="EMBL" id="PCI95851.1"/>
    </source>
</evidence>
<feature type="domain" description="Sulfotransferase" evidence="1">
    <location>
        <begin position="40"/>
        <end position="258"/>
    </location>
</feature>
<proteinExistence type="predicted"/>
<organism evidence="2 3">
    <name type="scientific">Aerophobetes bacterium</name>
    <dbReference type="NCBI Taxonomy" id="2030807"/>
    <lineage>
        <taxon>Bacteria</taxon>
        <taxon>Candidatus Aerophobota</taxon>
    </lineage>
</organism>
<evidence type="ECO:0000313" key="3">
    <source>
        <dbReference type="Proteomes" id="UP000217838"/>
    </source>
</evidence>
<dbReference type="AlphaFoldDB" id="A0A2A4YMB8"/>
<reference evidence="3" key="1">
    <citation type="submission" date="2017-08" db="EMBL/GenBank/DDBJ databases">
        <title>A dynamic microbial community with high functional redundancy inhabits the cold, oxic subseafloor aquifer.</title>
        <authorList>
            <person name="Tully B.J."/>
            <person name="Wheat C.G."/>
            <person name="Glazer B.T."/>
            <person name="Huber J.A."/>
        </authorList>
    </citation>
    <scope>NUCLEOTIDE SEQUENCE [LARGE SCALE GENOMIC DNA]</scope>
</reference>
<comment type="caution">
    <text evidence="2">The sequence shown here is derived from an EMBL/GenBank/DDBJ whole genome shotgun (WGS) entry which is preliminary data.</text>
</comment>
<gene>
    <name evidence="2" type="ORF">COB11_00930</name>
</gene>
<dbReference type="GO" id="GO:0008146">
    <property type="term" value="F:sulfotransferase activity"/>
    <property type="evidence" value="ECO:0007669"/>
    <property type="project" value="InterPro"/>
</dbReference>
<name>A0A2A4YMB8_UNCAE</name>
<dbReference type="EMBL" id="NVUU01000007">
    <property type="protein sequence ID" value="PCI95851.1"/>
    <property type="molecule type" value="Genomic_DNA"/>
</dbReference>